<keyword evidence="9" id="KW-1185">Reference proteome</keyword>
<evidence type="ECO:0000256" key="2">
    <source>
        <dbReference type="ARBA" id="ARBA00022664"/>
    </source>
</evidence>
<proteinExistence type="predicted"/>
<organism evidence="8 9">
    <name type="scientific">Porphyridium purpureum</name>
    <name type="common">Red alga</name>
    <name type="synonym">Porphyridium cruentum</name>
    <dbReference type="NCBI Taxonomy" id="35688"/>
    <lineage>
        <taxon>Eukaryota</taxon>
        <taxon>Rhodophyta</taxon>
        <taxon>Bangiophyceae</taxon>
        <taxon>Porphyridiales</taxon>
        <taxon>Porphyridiaceae</taxon>
        <taxon>Porphyridium</taxon>
    </lineage>
</organism>
<dbReference type="GO" id="GO:0006397">
    <property type="term" value="P:mRNA processing"/>
    <property type="evidence" value="ECO:0007669"/>
    <property type="project" value="UniProtKB-KW"/>
</dbReference>
<sequence>MEEGELPYIEGDAQPSCAAARDAAMAEARRLVAVEILRASSGGTTSTNRATDEAPHVRAAALARGRDRTTAKAGAHRDGDHDGPAGSVARHVLRYQVQRTRKMNLELIKAHALPHWKATKHMLEAARRRAQHEVQELSSAIEKVNARRKQRQSAAARELRELAAAMELQEARNLDLQRKLKELAQADTKE</sequence>
<dbReference type="GO" id="GO:0005681">
    <property type="term" value="C:spliceosomal complex"/>
    <property type="evidence" value="ECO:0007669"/>
    <property type="project" value="UniProtKB-KW"/>
</dbReference>
<evidence type="ECO:0000256" key="7">
    <source>
        <dbReference type="SAM" id="MobiDB-lite"/>
    </source>
</evidence>
<gene>
    <name evidence="8" type="ORF">FVE85_8778</name>
</gene>
<evidence type="ECO:0000313" key="9">
    <source>
        <dbReference type="Proteomes" id="UP000324585"/>
    </source>
</evidence>
<evidence type="ECO:0000256" key="1">
    <source>
        <dbReference type="ARBA" id="ARBA00004123"/>
    </source>
</evidence>
<keyword evidence="2" id="KW-0507">mRNA processing</keyword>
<keyword evidence="3" id="KW-0747">Spliceosome</keyword>
<evidence type="ECO:0000256" key="6">
    <source>
        <dbReference type="SAM" id="Coils"/>
    </source>
</evidence>
<dbReference type="AlphaFoldDB" id="A0A5J4YRC0"/>
<reference evidence="9" key="1">
    <citation type="journal article" date="2019" name="Nat. Commun.">
        <title>Expansion of phycobilisome linker gene families in mesophilic red algae.</title>
        <authorList>
            <person name="Lee J."/>
            <person name="Kim D."/>
            <person name="Bhattacharya D."/>
            <person name="Yoon H.S."/>
        </authorList>
    </citation>
    <scope>NUCLEOTIDE SEQUENCE [LARGE SCALE GENOMIC DNA]</scope>
    <source>
        <strain evidence="9">CCMP 1328</strain>
    </source>
</reference>
<dbReference type="EMBL" id="VRMN01000007">
    <property type="protein sequence ID" value="KAA8493333.1"/>
    <property type="molecule type" value="Genomic_DNA"/>
</dbReference>
<keyword evidence="5" id="KW-0539">Nucleus</keyword>
<name>A0A5J4YRC0_PORPP</name>
<keyword evidence="4" id="KW-0508">mRNA splicing</keyword>
<evidence type="ECO:0000313" key="8">
    <source>
        <dbReference type="EMBL" id="KAA8493333.1"/>
    </source>
</evidence>
<feature type="coiled-coil region" evidence="6">
    <location>
        <begin position="120"/>
        <end position="186"/>
    </location>
</feature>
<accession>A0A5J4YRC0</accession>
<dbReference type="InterPro" id="IPR008409">
    <property type="entry name" value="SPF27"/>
</dbReference>
<comment type="caution">
    <text evidence="8">The sequence shown here is derived from an EMBL/GenBank/DDBJ whole genome shotgun (WGS) entry which is preliminary data.</text>
</comment>
<dbReference type="Pfam" id="PF05700">
    <property type="entry name" value="BCAS2"/>
    <property type="match status" value="1"/>
</dbReference>
<evidence type="ECO:0000256" key="5">
    <source>
        <dbReference type="ARBA" id="ARBA00023242"/>
    </source>
</evidence>
<comment type="subcellular location">
    <subcellularLocation>
        <location evidence="1">Nucleus</location>
    </subcellularLocation>
</comment>
<protein>
    <submittedName>
        <fullName evidence="8">Uncharacterized protein</fullName>
    </submittedName>
</protein>
<dbReference type="GO" id="GO:0008380">
    <property type="term" value="P:RNA splicing"/>
    <property type="evidence" value="ECO:0007669"/>
    <property type="project" value="UniProtKB-KW"/>
</dbReference>
<feature type="region of interest" description="Disordered" evidence="7">
    <location>
        <begin position="63"/>
        <end position="86"/>
    </location>
</feature>
<feature type="compositionally biased region" description="Basic and acidic residues" evidence="7">
    <location>
        <begin position="64"/>
        <end position="83"/>
    </location>
</feature>
<evidence type="ECO:0000256" key="4">
    <source>
        <dbReference type="ARBA" id="ARBA00023187"/>
    </source>
</evidence>
<evidence type="ECO:0000256" key="3">
    <source>
        <dbReference type="ARBA" id="ARBA00022728"/>
    </source>
</evidence>
<dbReference type="Proteomes" id="UP000324585">
    <property type="component" value="Unassembled WGS sequence"/>
</dbReference>
<keyword evidence="6" id="KW-0175">Coiled coil</keyword>